<reference evidence="1" key="2">
    <citation type="submission" date="2023-02" db="EMBL/GenBank/DDBJ databases">
        <authorList>
            <person name="Swenson N.G."/>
            <person name="Wegrzyn J.L."/>
            <person name="Mcevoy S.L."/>
        </authorList>
    </citation>
    <scope>NUCLEOTIDE SEQUENCE</scope>
    <source>
        <strain evidence="1">91603</strain>
        <tissue evidence="1">Leaf</tissue>
    </source>
</reference>
<dbReference type="Proteomes" id="UP001064489">
    <property type="component" value="Chromosome 2"/>
</dbReference>
<name>A0AAD5ID14_ACENE</name>
<gene>
    <name evidence="1" type="ORF">LWI28_004611</name>
</gene>
<accession>A0AAD5ID14</accession>
<reference evidence="1" key="1">
    <citation type="journal article" date="2022" name="Plant J.">
        <title>Strategies of tolerance reflected in two North American maple genomes.</title>
        <authorList>
            <person name="McEvoy S.L."/>
            <person name="Sezen U.U."/>
            <person name="Trouern-Trend A."/>
            <person name="McMahon S.M."/>
            <person name="Schaberg P.G."/>
            <person name="Yang J."/>
            <person name="Wegrzyn J.L."/>
            <person name="Swenson N.G."/>
        </authorList>
    </citation>
    <scope>NUCLEOTIDE SEQUENCE</scope>
    <source>
        <strain evidence="1">91603</strain>
    </source>
</reference>
<sequence>MSIHRKKSEDLMASGIIDSTKLSEILYCFIQFFRKSCYRKFLQSASSKKFNLLQTTRLTRGHGTHCHQ</sequence>
<keyword evidence="2" id="KW-1185">Reference proteome</keyword>
<comment type="caution">
    <text evidence="1">The sequence shown here is derived from an EMBL/GenBank/DDBJ whole genome shotgun (WGS) entry which is preliminary data.</text>
</comment>
<dbReference type="AlphaFoldDB" id="A0AAD5ID14"/>
<dbReference type="EMBL" id="JAJSOW010000106">
    <property type="protein sequence ID" value="KAI9160052.1"/>
    <property type="molecule type" value="Genomic_DNA"/>
</dbReference>
<evidence type="ECO:0000313" key="2">
    <source>
        <dbReference type="Proteomes" id="UP001064489"/>
    </source>
</evidence>
<evidence type="ECO:0000313" key="1">
    <source>
        <dbReference type="EMBL" id="KAI9160052.1"/>
    </source>
</evidence>
<protein>
    <submittedName>
        <fullName evidence="1">Uncharacterized protein</fullName>
    </submittedName>
</protein>
<proteinExistence type="predicted"/>
<organism evidence="1 2">
    <name type="scientific">Acer negundo</name>
    <name type="common">Box elder</name>
    <dbReference type="NCBI Taxonomy" id="4023"/>
    <lineage>
        <taxon>Eukaryota</taxon>
        <taxon>Viridiplantae</taxon>
        <taxon>Streptophyta</taxon>
        <taxon>Embryophyta</taxon>
        <taxon>Tracheophyta</taxon>
        <taxon>Spermatophyta</taxon>
        <taxon>Magnoliopsida</taxon>
        <taxon>eudicotyledons</taxon>
        <taxon>Gunneridae</taxon>
        <taxon>Pentapetalae</taxon>
        <taxon>rosids</taxon>
        <taxon>malvids</taxon>
        <taxon>Sapindales</taxon>
        <taxon>Sapindaceae</taxon>
        <taxon>Hippocastanoideae</taxon>
        <taxon>Acereae</taxon>
        <taxon>Acer</taxon>
    </lineage>
</organism>